<evidence type="ECO:0000256" key="2">
    <source>
        <dbReference type="ARBA" id="ARBA00021364"/>
    </source>
</evidence>
<proteinExistence type="predicted"/>
<reference evidence="5" key="1">
    <citation type="submission" date="2025-08" db="UniProtKB">
        <authorList>
            <consortium name="Ensembl"/>
        </authorList>
    </citation>
    <scope>IDENTIFICATION</scope>
</reference>
<dbReference type="GO" id="GO:0005737">
    <property type="term" value="C:cytoplasm"/>
    <property type="evidence" value="ECO:0007669"/>
    <property type="project" value="UniProtKB-SubCell"/>
</dbReference>
<dbReference type="InterPro" id="IPR050292">
    <property type="entry name" value="Glutamine_Synthetase"/>
</dbReference>
<dbReference type="Gene3D" id="3.30.590.10">
    <property type="entry name" value="Glutamine synthetase/guanido kinase, catalytic domain"/>
    <property type="match status" value="1"/>
</dbReference>
<protein>
    <recommendedName>
        <fullName evidence="2">Glutamine synthetase</fullName>
    </recommendedName>
    <alternativeName>
        <fullName evidence="4">Glutamate--ammonia ligase</fullName>
    </alternativeName>
</protein>
<dbReference type="PANTHER" id="PTHR20852:SF45">
    <property type="entry name" value="GLUTAMINE SYNTHETASE"/>
    <property type="match status" value="1"/>
</dbReference>
<evidence type="ECO:0000313" key="6">
    <source>
        <dbReference type="Proteomes" id="UP000694416"/>
    </source>
</evidence>
<keyword evidence="3" id="KW-0963">Cytoplasm</keyword>
<keyword evidence="6" id="KW-1185">Reference proteome</keyword>
<dbReference type="Gene3D" id="3.10.20.70">
    <property type="entry name" value="Glutamine synthetase, N-terminal domain"/>
    <property type="match status" value="1"/>
</dbReference>
<evidence type="ECO:0000256" key="4">
    <source>
        <dbReference type="ARBA" id="ARBA00030668"/>
    </source>
</evidence>
<organism evidence="5 6">
    <name type="scientific">Piliocolobus tephrosceles</name>
    <name type="common">Ugandan red Colobus</name>
    <dbReference type="NCBI Taxonomy" id="591936"/>
    <lineage>
        <taxon>Eukaryota</taxon>
        <taxon>Metazoa</taxon>
        <taxon>Chordata</taxon>
        <taxon>Craniata</taxon>
        <taxon>Vertebrata</taxon>
        <taxon>Euteleostomi</taxon>
        <taxon>Mammalia</taxon>
        <taxon>Eutheria</taxon>
        <taxon>Euarchontoglires</taxon>
        <taxon>Primates</taxon>
        <taxon>Haplorrhini</taxon>
        <taxon>Catarrhini</taxon>
        <taxon>Cercopithecidae</taxon>
        <taxon>Colobinae</taxon>
        <taxon>Piliocolobus</taxon>
    </lineage>
</organism>
<comment type="subcellular location">
    <subcellularLocation>
        <location evidence="1">Cytoplasm</location>
    </subcellularLocation>
</comment>
<dbReference type="InterPro" id="IPR014746">
    <property type="entry name" value="Gln_synth/guanido_kin_cat_dom"/>
</dbReference>
<dbReference type="SUPFAM" id="SSF55931">
    <property type="entry name" value="Glutamine synthetase/guanido kinase"/>
    <property type="match status" value="1"/>
</dbReference>
<dbReference type="InterPro" id="IPR036651">
    <property type="entry name" value="Gln_synt_N_sf"/>
</dbReference>
<dbReference type="Proteomes" id="UP000694416">
    <property type="component" value="Unplaced"/>
</dbReference>
<accession>A0A8C9H695</accession>
<dbReference type="Ensembl" id="ENSPTET00000022316.1">
    <property type="protein sequence ID" value="ENSPTEP00000014913.1"/>
    <property type="gene ID" value="ENSPTEG00000016613.1"/>
</dbReference>
<dbReference type="GO" id="GO:0004356">
    <property type="term" value="F:glutamine synthetase activity"/>
    <property type="evidence" value="ECO:0007669"/>
    <property type="project" value="InterPro"/>
</dbReference>
<evidence type="ECO:0000256" key="3">
    <source>
        <dbReference type="ARBA" id="ARBA00022490"/>
    </source>
</evidence>
<reference evidence="5" key="2">
    <citation type="submission" date="2025-09" db="UniProtKB">
        <authorList>
            <consortium name="Ensembl"/>
        </authorList>
    </citation>
    <scope>IDENTIFICATION</scope>
</reference>
<name>A0A8C9H695_9PRIM</name>
<sequence length="218" mass="25412">MTASARSHLNKILKHVYMSLPQGEKVQAMYIWIDVTGEGLRCKTRTWDSEPKCVEELPEWNFFFPPCLAWHFDGSSIPYKLVFCEVFKYNQKAAETNLRRTCKWIMDMVNNQLPWFGTDQEYPLMGTDGHPFGWPSNGFPGTQVHITAVWEQTKPMVWTLWRPITRPACMLESRWQGLMLRSCLPSGNFKSDAVKESAWEIVSEWPVSFCIMYVKTLE</sequence>
<dbReference type="PANTHER" id="PTHR20852">
    <property type="entry name" value="GLUTAMINE SYNTHETASE"/>
    <property type="match status" value="1"/>
</dbReference>
<dbReference type="GO" id="GO:0006542">
    <property type="term" value="P:glutamine biosynthetic process"/>
    <property type="evidence" value="ECO:0007669"/>
    <property type="project" value="InterPro"/>
</dbReference>
<evidence type="ECO:0000256" key="1">
    <source>
        <dbReference type="ARBA" id="ARBA00004496"/>
    </source>
</evidence>
<dbReference type="AlphaFoldDB" id="A0A8C9H695"/>
<evidence type="ECO:0000313" key="5">
    <source>
        <dbReference type="Ensembl" id="ENSPTEP00000014913.1"/>
    </source>
</evidence>